<dbReference type="Proteomes" id="UP000537161">
    <property type="component" value="Unassembled WGS sequence"/>
</dbReference>
<proteinExistence type="predicted"/>
<evidence type="ECO:0000313" key="2">
    <source>
        <dbReference type="Proteomes" id="UP000537161"/>
    </source>
</evidence>
<dbReference type="RefSeq" id="WP_156482940.1">
    <property type="nucleotide sequence ID" value="NZ_JACIJH010000003.1"/>
</dbReference>
<reference evidence="1 2" key="1">
    <citation type="submission" date="2020-08" db="EMBL/GenBank/DDBJ databases">
        <title>Genomic Encyclopedia of Type Strains, Phase IV (KMG-IV): sequencing the most valuable type-strain genomes for metagenomic binning, comparative biology and taxonomic classification.</title>
        <authorList>
            <person name="Goeker M."/>
        </authorList>
    </citation>
    <scope>NUCLEOTIDE SEQUENCE [LARGE SCALE GENOMIC DNA]</scope>
    <source>
        <strain evidence="1 2">DSM 27163</strain>
    </source>
</reference>
<gene>
    <name evidence="1" type="ORF">FHR21_001666</name>
</gene>
<dbReference type="EMBL" id="JACIJH010000003">
    <property type="protein sequence ID" value="MBB5706322.1"/>
    <property type="molecule type" value="Genomic_DNA"/>
</dbReference>
<protein>
    <submittedName>
        <fullName evidence="1">Uncharacterized protein</fullName>
    </submittedName>
</protein>
<accession>A0A7W9B4W5</accession>
<comment type="caution">
    <text evidence="1">The sequence shown here is derived from an EMBL/GenBank/DDBJ whole genome shotgun (WGS) entry which is preliminary data.</text>
</comment>
<name>A0A7W9B4W5_9SPHN</name>
<dbReference type="AlphaFoldDB" id="A0A7W9B4W5"/>
<organism evidence="1 2">
    <name type="scientific">Sphingopyxis panaciterrulae</name>
    <dbReference type="NCBI Taxonomy" id="462372"/>
    <lineage>
        <taxon>Bacteria</taxon>
        <taxon>Pseudomonadati</taxon>
        <taxon>Pseudomonadota</taxon>
        <taxon>Alphaproteobacteria</taxon>
        <taxon>Sphingomonadales</taxon>
        <taxon>Sphingomonadaceae</taxon>
        <taxon>Sphingopyxis</taxon>
    </lineage>
</organism>
<keyword evidence="2" id="KW-1185">Reference proteome</keyword>
<evidence type="ECO:0000313" key="1">
    <source>
        <dbReference type="EMBL" id="MBB5706322.1"/>
    </source>
</evidence>
<sequence>MILHNLFGRHLVDFKASHWDRGRFVSHCTVCGCEMVKLPGLVWQASGRRG</sequence>